<sequence length="592" mass="64701">MVKEHIDTSLNSPTPATQQAELQEAVDRVFREKSEYFNPDTRAADITFVKSCIRERASKQRQRIKTRHKRLLLQAKKSTTLRKIQVTVKKSSSSVASGVGSSERIRRRSSLDRGGSVASVHRSGSVGGGKDAARVVRFRSKDRPRSGGEEDKGEEEEVDRNDRKRKREEVEPNLGTNKRGKGPEEDADGAGSGSGSDEEDEEDDEGSPGFQMVLRPRRQVVDYRDISKRQRDMVIVKRESPSAASIASIGRFSSIDQNRDGLSKERPEQRPHREHRVPVIYARSRDRSGYESTGGAGGVASVESTFATPTSPYRGDPRRTTPFIVFQQKSTGITAKTVSSSSPSRNPPKVIYDKKTRPGHSHMTMGSPASVQSNIHTPSRVQPWGIEPVYVPSHGKPSSSTTRPNVPTSTPISISASNSSSSSFNPLSISSTAPTSSSATPSSISNVFSTTSTSTSDIQDELYLFLRYRCTRPLTHLYRHLRAHGHDMGSIRAMAEWGLNVIQQLLEPLAKAVMRGQGSSNMNSGVLGSSSRQRGMVSGGGNAKVEAMAGSIQEDDDVVCIPNPNQVRVKPADWDLLAGFIYELGHGMKANV</sequence>
<accession>A0ACD3AJ61</accession>
<keyword evidence="2" id="KW-1185">Reference proteome</keyword>
<gene>
    <name evidence="1" type="ORF">BDN72DRAFT_845626</name>
</gene>
<evidence type="ECO:0000313" key="1">
    <source>
        <dbReference type="EMBL" id="TFK65399.1"/>
    </source>
</evidence>
<organism evidence="1 2">
    <name type="scientific">Pluteus cervinus</name>
    <dbReference type="NCBI Taxonomy" id="181527"/>
    <lineage>
        <taxon>Eukaryota</taxon>
        <taxon>Fungi</taxon>
        <taxon>Dikarya</taxon>
        <taxon>Basidiomycota</taxon>
        <taxon>Agaricomycotina</taxon>
        <taxon>Agaricomycetes</taxon>
        <taxon>Agaricomycetidae</taxon>
        <taxon>Agaricales</taxon>
        <taxon>Pluteineae</taxon>
        <taxon>Pluteaceae</taxon>
        <taxon>Pluteus</taxon>
    </lineage>
</organism>
<protein>
    <submittedName>
        <fullName evidence="1">Uncharacterized protein</fullName>
    </submittedName>
</protein>
<name>A0ACD3AJ61_9AGAR</name>
<evidence type="ECO:0000313" key="2">
    <source>
        <dbReference type="Proteomes" id="UP000308600"/>
    </source>
</evidence>
<proteinExistence type="predicted"/>
<reference evidence="1 2" key="1">
    <citation type="journal article" date="2019" name="Nat. Ecol. Evol.">
        <title>Megaphylogeny resolves global patterns of mushroom evolution.</title>
        <authorList>
            <person name="Varga T."/>
            <person name="Krizsan K."/>
            <person name="Foldi C."/>
            <person name="Dima B."/>
            <person name="Sanchez-Garcia M."/>
            <person name="Sanchez-Ramirez S."/>
            <person name="Szollosi G.J."/>
            <person name="Szarkandi J.G."/>
            <person name="Papp V."/>
            <person name="Albert L."/>
            <person name="Andreopoulos W."/>
            <person name="Angelini C."/>
            <person name="Antonin V."/>
            <person name="Barry K.W."/>
            <person name="Bougher N.L."/>
            <person name="Buchanan P."/>
            <person name="Buyck B."/>
            <person name="Bense V."/>
            <person name="Catcheside P."/>
            <person name="Chovatia M."/>
            <person name="Cooper J."/>
            <person name="Damon W."/>
            <person name="Desjardin D."/>
            <person name="Finy P."/>
            <person name="Geml J."/>
            <person name="Haridas S."/>
            <person name="Hughes K."/>
            <person name="Justo A."/>
            <person name="Karasinski D."/>
            <person name="Kautmanova I."/>
            <person name="Kiss B."/>
            <person name="Kocsube S."/>
            <person name="Kotiranta H."/>
            <person name="LaButti K.M."/>
            <person name="Lechner B.E."/>
            <person name="Liimatainen K."/>
            <person name="Lipzen A."/>
            <person name="Lukacs Z."/>
            <person name="Mihaltcheva S."/>
            <person name="Morgado L.N."/>
            <person name="Niskanen T."/>
            <person name="Noordeloos M.E."/>
            <person name="Ohm R.A."/>
            <person name="Ortiz-Santana B."/>
            <person name="Ovrebo C."/>
            <person name="Racz N."/>
            <person name="Riley R."/>
            <person name="Savchenko A."/>
            <person name="Shiryaev A."/>
            <person name="Soop K."/>
            <person name="Spirin V."/>
            <person name="Szebenyi C."/>
            <person name="Tomsovsky M."/>
            <person name="Tulloss R.E."/>
            <person name="Uehling J."/>
            <person name="Grigoriev I.V."/>
            <person name="Vagvolgyi C."/>
            <person name="Papp T."/>
            <person name="Martin F.M."/>
            <person name="Miettinen O."/>
            <person name="Hibbett D.S."/>
            <person name="Nagy L.G."/>
        </authorList>
    </citation>
    <scope>NUCLEOTIDE SEQUENCE [LARGE SCALE GENOMIC DNA]</scope>
    <source>
        <strain evidence="1 2">NL-1719</strain>
    </source>
</reference>
<dbReference type="EMBL" id="ML208438">
    <property type="protein sequence ID" value="TFK65399.1"/>
    <property type="molecule type" value="Genomic_DNA"/>
</dbReference>
<dbReference type="Proteomes" id="UP000308600">
    <property type="component" value="Unassembled WGS sequence"/>
</dbReference>